<protein>
    <recommendedName>
        <fullName evidence="3">Hydrogenase maturation factor HypC</fullName>
    </recommendedName>
</protein>
<dbReference type="GO" id="GO:0051604">
    <property type="term" value="P:protein maturation"/>
    <property type="evidence" value="ECO:0007669"/>
    <property type="project" value="TreeGrafter"/>
</dbReference>
<dbReference type="AlphaFoldDB" id="A0A644VYU1"/>
<dbReference type="SUPFAM" id="SSF159127">
    <property type="entry name" value="HupF/HypC-like"/>
    <property type="match status" value="1"/>
</dbReference>
<dbReference type="GO" id="GO:0005506">
    <property type="term" value="F:iron ion binding"/>
    <property type="evidence" value="ECO:0007669"/>
    <property type="project" value="TreeGrafter"/>
</dbReference>
<dbReference type="Gene3D" id="2.30.30.140">
    <property type="match status" value="1"/>
</dbReference>
<proteinExistence type="inferred from homology"/>
<name>A0A644VYU1_9ZZZZ</name>
<evidence type="ECO:0000256" key="1">
    <source>
        <dbReference type="ARBA" id="ARBA00006018"/>
    </source>
</evidence>
<dbReference type="PROSITE" id="PS01097">
    <property type="entry name" value="HUPF_HYPC"/>
    <property type="match status" value="1"/>
</dbReference>
<dbReference type="InterPro" id="IPR019812">
    <property type="entry name" value="Hydgase_assmbl_chp_CS"/>
</dbReference>
<gene>
    <name evidence="2" type="ORF">SDC9_41644</name>
</gene>
<dbReference type="NCBIfam" id="TIGR00074">
    <property type="entry name" value="hypC_hupF"/>
    <property type="match status" value="1"/>
</dbReference>
<sequence>MCLAIPGQIVEISEATAKVNIMGMESEVNIQIIEEAQIGDYVLIHAGCAIQKIDIEYFEELNDLLKLLSKVEVNDEQEIFN</sequence>
<dbReference type="GO" id="GO:1902670">
    <property type="term" value="F:carbon dioxide binding"/>
    <property type="evidence" value="ECO:0007669"/>
    <property type="project" value="TreeGrafter"/>
</dbReference>
<dbReference type="PANTHER" id="PTHR35177:SF2">
    <property type="entry name" value="HYDROGENASE MATURATION FACTOR HYBG"/>
    <property type="match status" value="1"/>
</dbReference>
<dbReference type="EMBL" id="VSSQ01000468">
    <property type="protein sequence ID" value="MPL95473.1"/>
    <property type="molecule type" value="Genomic_DNA"/>
</dbReference>
<accession>A0A644VYU1</accession>
<comment type="similarity">
    <text evidence="1">Belongs to the HupF/HypC family.</text>
</comment>
<evidence type="ECO:0000313" key="2">
    <source>
        <dbReference type="EMBL" id="MPL95473.1"/>
    </source>
</evidence>
<organism evidence="2">
    <name type="scientific">bioreactor metagenome</name>
    <dbReference type="NCBI Taxonomy" id="1076179"/>
    <lineage>
        <taxon>unclassified sequences</taxon>
        <taxon>metagenomes</taxon>
        <taxon>ecological metagenomes</taxon>
    </lineage>
</organism>
<reference evidence="2" key="1">
    <citation type="submission" date="2019-08" db="EMBL/GenBank/DDBJ databases">
        <authorList>
            <person name="Kucharzyk K."/>
            <person name="Murdoch R.W."/>
            <person name="Higgins S."/>
            <person name="Loffler F."/>
        </authorList>
    </citation>
    <scope>NUCLEOTIDE SEQUENCE</scope>
</reference>
<dbReference type="Pfam" id="PF01455">
    <property type="entry name" value="HupF_HypC"/>
    <property type="match status" value="1"/>
</dbReference>
<dbReference type="PRINTS" id="PR00445">
    <property type="entry name" value="HUPFHYPC"/>
</dbReference>
<dbReference type="PANTHER" id="PTHR35177">
    <property type="entry name" value="HYDROGENASE MATURATION FACTOR HYBG"/>
    <property type="match status" value="1"/>
</dbReference>
<evidence type="ECO:0008006" key="3">
    <source>
        <dbReference type="Google" id="ProtNLM"/>
    </source>
</evidence>
<dbReference type="InterPro" id="IPR001109">
    <property type="entry name" value="Hydrogenase_HupF/HypC"/>
</dbReference>
<comment type="caution">
    <text evidence="2">The sequence shown here is derived from an EMBL/GenBank/DDBJ whole genome shotgun (WGS) entry which is preliminary data.</text>
</comment>